<sequence>MPVAAGRPGRAPRSLRGAGCEADAAAPGSGDGVSTPDHVVAYARSFGPGLAVAVVGFAGLLSTLTVRPRRRRRRGYCTGWG</sequence>
<dbReference type="EMBL" id="BNEK01000002">
    <property type="protein sequence ID" value="GHJ26296.1"/>
    <property type="molecule type" value="Genomic_DNA"/>
</dbReference>
<evidence type="ECO:0000256" key="1">
    <source>
        <dbReference type="SAM" id="MobiDB-lite"/>
    </source>
</evidence>
<comment type="caution">
    <text evidence="3">The sequence shown here is derived from an EMBL/GenBank/DDBJ whole genome shotgun (WGS) entry which is preliminary data.</text>
</comment>
<name>A0ABQ3TSJ4_STRHY</name>
<evidence type="ECO:0000256" key="2">
    <source>
        <dbReference type="SAM" id="Phobius"/>
    </source>
</evidence>
<accession>A0ABQ3TSJ4</accession>
<feature type="region of interest" description="Disordered" evidence="1">
    <location>
        <begin position="1"/>
        <end position="34"/>
    </location>
</feature>
<evidence type="ECO:0000313" key="3">
    <source>
        <dbReference type="EMBL" id="GHJ26296.1"/>
    </source>
</evidence>
<keyword evidence="2" id="KW-1133">Transmembrane helix</keyword>
<proteinExistence type="predicted"/>
<keyword evidence="2" id="KW-0472">Membrane</keyword>
<gene>
    <name evidence="3" type="ORF">TPA0910_07290</name>
</gene>
<organism evidence="3 4">
    <name type="scientific">Streptomyces hygroscopicus</name>
    <dbReference type="NCBI Taxonomy" id="1912"/>
    <lineage>
        <taxon>Bacteria</taxon>
        <taxon>Bacillati</taxon>
        <taxon>Actinomycetota</taxon>
        <taxon>Actinomycetes</taxon>
        <taxon>Kitasatosporales</taxon>
        <taxon>Streptomycetaceae</taxon>
        <taxon>Streptomyces</taxon>
        <taxon>Streptomyces violaceusniger group</taxon>
    </lineage>
</organism>
<keyword evidence="4" id="KW-1185">Reference proteome</keyword>
<dbReference type="Proteomes" id="UP001054854">
    <property type="component" value="Unassembled WGS sequence"/>
</dbReference>
<protein>
    <submittedName>
        <fullName evidence="3">Uncharacterized protein</fullName>
    </submittedName>
</protein>
<keyword evidence="2" id="KW-0812">Transmembrane</keyword>
<reference evidence="3" key="1">
    <citation type="submission" date="2024-05" db="EMBL/GenBank/DDBJ databases">
        <title>Whole genome shotgun sequence of Streptomyces hygroscopicus NBRC 113678.</title>
        <authorList>
            <person name="Komaki H."/>
            <person name="Tamura T."/>
        </authorList>
    </citation>
    <scope>NUCLEOTIDE SEQUENCE</scope>
    <source>
        <strain evidence="3">N11-34</strain>
    </source>
</reference>
<evidence type="ECO:0000313" key="4">
    <source>
        <dbReference type="Proteomes" id="UP001054854"/>
    </source>
</evidence>
<feature type="transmembrane region" description="Helical" evidence="2">
    <location>
        <begin position="46"/>
        <end position="66"/>
    </location>
</feature>